<dbReference type="InterPro" id="IPR011335">
    <property type="entry name" value="Restrct_endonuc-II-like"/>
</dbReference>
<comment type="caution">
    <text evidence="2">The sequence shown here is derived from an EMBL/GenBank/DDBJ whole genome shotgun (WGS) entry which is preliminary data.</text>
</comment>
<accession>A0A017SYC9</accession>
<name>A0A017SYC9_9BACT</name>
<sequence length="177" mass="19696">MPAHLVAEIIQGVLHTFPRPASPHGAAATSLTMDLGQPFQRGRGGPGGWWFIGEAELHLGEDMLVPDLAGWRKERMPLIPTVTFFTRPPDWVCEVLSPSTATHDRIRKMPVYARAGVTWLWLLDPIARSLEVFHLLDRKRFAQEQTFAEGDVVRASPFHAIELDLTAIWDAIAPEGG</sequence>
<dbReference type="Gene3D" id="3.90.1570.10">
    <property type="entry name" value="tt1808, chain A"/>
    <property type="match status" value="1"/>
</dbReference>
<dbReference type="Pfam" id="PF05685">
    <property type="entry name" value="Uma2"/>
    <property type="match status" value="1"/>
</dbReference>
<dbReference type="AlphaFoldDB" id="A0A017SYC9"/>
<dbReference type="EMBL" id="ASRX01000084">
    <property type="protein sequence ID" value="EYF01311.1"/>
    <property type="molecule type" value="Genomic_DNA"/>
</dbReference>
<dbReference type="eggNOG" id="COG4636">
    <property type="taxonomic scope" value="Bacteria"/>
</dbReference>
<dbReference type="InterPro" id="IPR008538">
    <property type="entry name" value="Uma2"/>
</dbReference>
<protein>
    <recommendedName>
        <fullName evidence="1">Putative restriction endonuclease domain-containing protein</fullName>
    </recommendedName>
</protein>
<evidence type="ECO:0000313" key="3">
    <source>
        <dbReference type="Proteomes" id="UP000019678"/>
    </source>
</evidence>
<dbReference type="InterPro" id="IPR012296">
    <property type="entry name" value="Nuclease_put_TT1808"/>
</dbReference>
<dbReference type="PANTHER" id="PTHR34107">
    <property type="entry name" value="SLL0198 PROTEIN-RELATED"/>
    <property type="match status" value="1"/>
</dbReference>
<dbReference type="STRING" id="1192034.CAP_8465"/>
<proteinExistence type="predicted"/>
<evidence type="ECO:0000259" key="1">
    <source>
        <dbReference type="Pfam" id="PF05685"/>
    </source>
</evidence>
<organism evidence="2 3">
    <name type="scientific">Chondromyces apiculatus DSM 436</name>
    <dbReference type="NCBI Taxonomy" id="1192034"/>
    <lineage>
        <taxon>Bacteria</taxon>
        <taxon>Pseudomonadati</taxon>
        <taxon>Myxococcota</taxon>
        <taxon>Polyangia</taxon>
        <taxon>Polyangiales</taxon>
        <taxon>Polyangiaceae</taxon>
        <taxon>Chondromyces</taxon>
    </lineage>
</organism>
<dbReference type="SUPFAM" id="SSF52980">
    <property type="entry name" value="Restriction endonuclease-like"/>
    <property type="match status" value="1"/>
</dbReference>
<feature type="domain" description="Putative restriction endonuclease" evidence="1">
    <location>
        <begin position="7"/>
        <end position="164"/>
    </location>
</feature>
<keyword evidence="3" id="KW-1185">Reference proteome</keyword>
<gene>
    <name evidence="2" type="ORF">CAP_8465</name>
</gene>
<dbReference type="Proteomes" id="UP000019678">
    <property type="component" value="Unassembled WGS sequence"/>
</dbReference>
<evidence type="ECO:0000313" key="2">
    <source>
        <dbReference type="EMBL" id="EYF01311.1"/>
    </source>
</evidence>
<dbReference type="CDD" id="cd06260">
    <property type="entry name" value="DUF820-like"/>
    <property type="match status" value="1"/>
</dbReference>
<reference evidence="2 3" key="1">
    <citation type="submission" date="2013-05" db="EMBL/GenBank/DDBJ databases">
        <title>Genome assembly of Chondromyces apiculatus DSM 436.</title>
        <authorList>
            <person name="Sharma G."/>
            <person name="Khatri I."/>
            <person name="Kaur C."/>
            <person name="Mayilraj S."/>
            <person name="Subramanian S."/>
        </authorList>
    </citation>
    <scope>NUCLEOTIDE SEQUENCE [LARGE SCALE GENOMIC DNA]</scope>
    <source>
        <strain evidence="2 3">DSM 436</strain>
    </source>
</reference>
<dbReference type="PANTHER" id="PTHR34107:SF4">
    <property type="entry name" value="SLL1222 PROTEIN"/>
    <property type="match status" value="1"/>
</dbReference>